<name>A0AAV5MW72_9GAMM</name>
<dbReference type="GO" id="GO:0044659">
    <property type="term" value="P:viral release from host cell by cytolysis"/>
    <property type="evidence" value="ECO:0007669"/>
    <property type="project" value="InterPro"/>
</dbReference>
<accession>A0AAV5MW72</accession>
<evidence type="ECO:0000313" key="2">
    <source>
        <dbReference type="EMBL" id="GKX54086.1"/>
    </source>
</evidence>
<gene>
    <name evidence="2" type="ORF">SOASR030_01980</name>
</gene>
<keyword evidence="3" id="KW-1185">Reference proteome</keyword>
<keyword evidence="1" id="KW-0175">Coiled coil</keyword>
<dbReference type="RefSeq" id="WP_161624129.1">
    <property type="nucleotide sequence ID" value="NZ_BRLH01000001.1"/>
</dbReference>
<sequence length="145" mass="15931">MLTLAATAAFFILISAICYLWSVNGQLESDNTALTAELKAANGTIEKMNAAQRHAAELDKRVTEKLHASESENDRLRSELTAANKRLRIKAKCPATSTGSVVNDTAVELSQDAGRTVFDIRAEIIRDRAKIEYLQSYITNVCLSQ</sequence>
<evidence type="ECO:0000256" key="1">
    <source>
        <dbReference type="SAM" id="Coils"/>
    </source>
</evidence>
<protein>
    <submittedName>
        <fullName evidence="2">Endopeptidase</fullName>
    </submittedName>
</protein>
<comment type="caution">
    <text evidence="2">The sequence shown here is derived from an EMBL/GenBank/DDBJ whole genome shotgun (WGS) entry which is preliminary data.</text>
</comment>
<proteinExistence type="predicted"/>
<feature type="coiled-coil region" evidence="1">
    <location>
        <begin position="31"/>
        <end position="86"/>
    </location>
</feature>
<reference evidence="2" key="1">
    <citation type="submission" date="2022-06" db="EMBL/GenBank/DDBJ databases">
        <title>Draft genome sequences of Leminorella grimontii str. JCM5902.</title>
        <authorList>
            <person name="Wakabayashi Y."/>
            <person name="Kojima K."/>
        </authorList>
    </citation>
    <scope>NUCLEOTIDE SEQUENCE</scope>
    <source>
        <strain evidence="2">JCM 5902</strain>
    </source>
</reference>
<dbReference type="InterPro" id="IPR004929">
    <property type="entry name" value="I-spanin"/>
</dbReference>
<evidence type="ECO:0000313" key="3">
    <source>
        <dbReference type="Proteomes" id="UP001058124"/>
    </source>
</evidence>
<dbReference type="Pfam" id="PF03245">
    <property type="entry name" value="Phage_lysis"/>
    <property type="match status" value="1"/>
</dbReference>
<organism evidence="2 3">
    <name type="scientific">Leminorella grimontii</name>
    <dbReference type="NCBI Taxonomy" id="82981"/>
    <lineage>
        <taxon>Bacteria</taxon>
        <taxon>Pseudomonadati</taxon>
        <taxon>Pseudomonadota</taxon>
        <taxon>Gammaproteobacteria</taxon>
        <taxon>Enterobacterales</taxon>
        <taxon>Budviciaceae</taxon>
        <taxon>Leminorella</taxon>
    </lineage>
</organism>
<dbReference type="AlphaFoldDB" id="A0AAV5MW72"/>
<dbReference type="Proteomes" id="UP001058124">
    <property type="component" value="Unassembled WGS sequence"/>
</dbReference>
<dbReference type="EMBL" id="BRLH01000001">
    <property type="protein sequence ID" value="GKX54086.1"/>
    <property type="molecule type" value="Genomic_DNA"/>
</dbReference>